<keyword evidence="3" id="KW-1003">Cell membrane</keyword>
<evidence type="ECO:0000256" key="10">
    <source>
        <dbReference type="ARBA" id="ARBA00022989"/>
    </source>
</evidence>
<protein>
    <submittedName>
        <fullName evidence="16">Diacylglycerol kinase family protein</fullName>
        <ecNumber evidence="16">2.7.1.-</ecNumber>
    </submittedName>
</protein>
<accession>A0ABV7JK28</accession>
<evidence type="ECO:0000256" key="13">
    <source>
        <dbReference type="ARBA" id="ARBA00023209"/>
    </source>
</evidence>
<keyword evidence="8 16" id="KW-0418">Kinase</keyword>
<dbReference type="PANTHER" id="PTHR34299:SF1">
    <property type="entry name" value="DIACYLGLYCEROL KINASE"/>
    <property type="match status" value="1"/>
</dbReference>
<organism evidence="16 17">
    <name type="scientific">Parapedobacter deserti</name>
    <dbReference type="NCBI Taxonomy" id="1912957"/>
    <lineage>
        <taxon>Bacteria</taxon>
        <taxon>Pseudomonadati</taxon>
        <taxon>Bacteroidota</taxon>
        <taxon>Sphingobacteriia</taxon>
        <taxon>Sphingobacteriales</taxon>
        <taxon>Sphingobacteriaceae</taxon>
        <taxon>Parapedobacter</taxon>
    </lineage>
</organism>
<feature type="transmembrane region" description="Helical" evidence="15">
    <location>
        <begin position="91"/>
        <end position="112"/>
    </location>
</feature>
<evidence type="ECO:0000256" key="5">
    <source>
        <dbReference type="ARBA" id="ARBA00022679"/>
    </source>
</evidence>
<evidence type="ECO:0000256" key="15">
    <source>
        <dbReference type="SAM" id="Phobius"/>
    </source>
</evidence>
<feature type="transmembrane region" description="Helical" evidence="15">
    <location>
        <begin position="28"/>
        <end position="45"/>
    </location>
</feature>
<evidence type="ECO:0000256" key="12">
    <source>
        <dbReference type="ARBA" id="ARBA00023136"/>
    </source>
</evidence>
<proteinExistence type="inferred from homology"/>
<keyword evidence="4" id="KW-0444">Lipid biosynthesis</keyword>
<dbReference type="GO" id="GO:0016301">
    <property type="term" value="F:kinase activity"/>
    <property type="evidence" value="ECO:0007669"/>
    <property type="project" value="UniProtKB-KW"/>
</dbReference>
<gene>
    <name evidence="16" type="ORF">ACFOET_06370</name>
</gene>
<dbReference type="InterPro" id="IPR033717">
    <property type="entry name" value="UDPK"/>
</dbReference>
<dbReference type="CDD" id="cd14265">
    <property type="entry name" value="UDPK_IM_like"/>
    <property type="match status" value="1"/>
</dbReference>
<keyword evidence="10 15" id="KW-1133">Transmembrane helix</keyword>
<keyword evidence="6 15" id="KW-0812">Transmembrane</keyword>
<dbReference type="InterPro" id="IPR036945">
    <property type="entry name" value="DAGK_sf"/>
</dbReference>
<keyword evidence="5 16" id="KW-0808">Transferase</keyword>
<dbReference type="Proteomes" id="UP001595526">
    <property type="component" value="Unassembled WGS sequence"/>
</dbReference>
<evidence type="ECO:0000256" key="8">
    <source>
        <dbReference type="ARBA" id="ARBA00022777"/>
    </source>
</evidence>
<comment type="similarity">
    <text evidence="2">Belongs to the bacterial diacylglycerol kinase family.</text>
</comment>
<keyword evidence="13" id="KW-0594">Phospholipid biosynthesis</keyword>
<keyword evidence="11" id="KW-0443">Lipid metabolism</keyword>
<keyword evidence="17" id="KW-1185">Reference proteome</keyword>
<dbReference type="EMBL" id="JBHRTA010000016">
    <property type="protein sequence ID" value="MFC3197230.1"/>
    <property type="molecule type" value="Genomic_DNA"/>
</dbReference>
<evidence type="ECO:0000256" key="2">
    <source>
        <dbReference type="ARBA" id="ARBA00005967"/>
    </source>
</evidence>
<dbReference type="RefSeq" id="WP_379020717.1">
    <property type="nucleotide sequence ID" value="NZ_JBHRTA010000016.1"/>
</dbReference>
<comment type="subcellular location">
    <subcellularLocation>
        <location evidence="1">Cell membrane</location>
        <topology evidence="1">Multi-pass membrane protein</topology>
    </subcellularLocation>
</comment>
<keyword evidence="12 15" id="KW-0472">Membrane</keyword>
<evidence type="ECO:0000313" key="17">
    <source>
        <dbReference type="Proteomes" id="UP001595526"/>
    </source>
</evidence>
<sequence length="121" mass="13110">MNKGHSNPFSNAFRGIVASYHTERNMKVHLVLGLLAVTLGVWMDLRASEWRWIGLCIALVFIAELANTAIETLVDLVSPNDHPLAKKAKDAAAGAVLVASGLAAVIGVSIFFPKVWTYFFG</sequence>
<evidence type="ECO:0000256" key="6">
    <source>
        <dbReference type="ARBA" id="ARBA00022692"/>
    </source>
</evidence>
<evidence type="ECO:0000256" key="7">
    <source>
        <dbReference type="ARBA" id="ARBA00022741"/>
    </source>
</evidence>
<evidence type="ECO:0000256" key="3">
    <source>
        <dbReference type="ARBA" id="ARBA00022475"/>
    </source>
</evidence>
<feature type="transmembrane region" description="Helical" evidence="15">
    <location>
        <begin position="51"/>
        <end position="70"/>
    </location>
</feature>
<dbReference type="EC" id="2.7.1.-" evidence="16"/>
<dbReference type="Pfam" id="PF01219">
    <property type="entry name" value="DAGK_prokar"/>
    <property type="match status" value="1"/>
</dbReference>
<evidence type="ECO:0000256" key="1">
    <source>
        <dbReference type="ARBA" id="ARBA00004651"/>
    </source>
</evidence>
<dbReference type="PANTHER" id="PTHR34299">
    <property type="entry name" value="DIACYLGLYCEROL KINASE"/>
    <property type="match status" value="1"/>
</dbReference>
<reference evidence="17" key="1">
    <citation type="journal article" date="2019" name="Int. J. Syst. Evol. Microbiol.">
        <title>The Global Catalogue of Microorganisms (GCM) 10K type strain sequencing project: providing services to taxonomists for standard genome sequencing and annotation.</title>
        <authorList>
            <consortium name="The Broad Institute Genomics Platform"/>
            <consortium name="The Broad Institute Genome Sequencing Center for Infectious Disease"/>
            <person name="Wu L."/>
            <person name="Ma J."/>
        </authorList>
    </citation>
    <scope>NUCLEOTIDE SEQUENCE [LARGE SCALE GENOMIC DNA]</scope>
    <source>
        <strain evidence="17">KCTC 52416</strain>
    </source>
</reference>
<evidence type="ECO:0000256" key="14">
    <source>
        <dbReference type="ARBA" id="ARBA00023264"/>
    </source>
</evidence>
<evidence type="ECO:0000313" key="16">
    <source>
        <dbReference type="EMBL" id="MFC3197230.1"/>
    </source>
</evidence>
<evidence type="ECO:0000256" key="4">
    <source>
        <dbReference type="ARBA" id="ARBA00022516"/>
    </source>
</evidence>
<dbReference type="Gene3D" id="1.10.287.3610">
    <property type="match status" value="1"/>
</dbReference>
<name>A0ABV7JK28_9SPHI</name>
<keyword evidence="14" id="KW-1208">Phospholipid metabolism</keyword>
<comment type="caution">
    <text evidence="16">The sequence shown here is derived from an EMBL/GenBank/DDBJ whole genome shotgun (WGS) entry which is preliminary data.</text>
</comment>
<keyword evidence="7" id="KW-0547">Nucleotide-binding</keyword>
<evidence type="ECO:0000256" key="11">
    <source>
        <dbReference type="ARBA" id="ARBA00023098"/>
    </source>
</evidence>
<evidence type="ECO:0000256" key="9">
    <source>
        <dbReference type="ARBA" id="ARBA00022840"/>
    </source>
</evidence>
<dbReference type="InterPro" id="IPR000829">
    <property type="entry name" value="DAGK"/>
</dbReference>
<keyword evidence="9" id="KW-0067">ATP-binding</keyword>